<sequence>MPLDSVLAFHNLELEFKNPGDDWKGTWIMEFLHCVPNLKTLILDFADVADADEGFEPLPEEVPSCLLYRIKKISILTFKGDIRMFEMISYFLNHALVLEKLMIIINVWGTLIGYRRKSIEFTKEFKRM</sequence>
<organism evidence="3 4">
    <name type="scientific">Hibiscus syriacus</name>
    <name type="common">Rose of Sharon</name>
    <dbReference type="NCBI Taxonomy" id="106335"/>
    <lineage>
        <taxon>Eukaryota</taxon>
        <taxon>Viridiplantae</taxon>
        <taxon>Streptophyta</taxon>
        <taxon>Embryophyta</taxon>
        <taxon>Tracheophyta</taxon>
        <taxon>Spermatophyta</taxon>
        <taxon>Magnoliopsida</taxon>
        <taxon>eudicotyledons</taxon>
        <taxon>Gunneridae</taxon>
        <taxon>Pentapetalae</taxon>
        <taxon>rosids</taxon>
        <taxon>malvids</taxon>
        <taxon>Malvales</taxon>
        <taxon>Malvaceae</taxon>
        <taxon>Malvoideae</taxon>
        <taxon>Hibiscus</taxon>
    </lineage>
</organism>
<keyword evidence="1" id="KW-0812">Transmembrane</keyword>
<dbReference type="InterPro" id="IPR050232">
    <property type="entry name" value="FBL13/AtMIF1-like"/>
</dbReference>
<keyword evidence="1" id="KW-0472">Membrane</keyword>
<accession>A0A6A2X716</accession>
<keyword evidence="4" id="KW-1185">Reference proteome</keyword>
<protein>
    <recommendedName>
        <fullName evidence="2">FBD domain-containing protein</fullName>
    </recommendedName>
</protein>
<evidence type="ECO:0000313" key="3">
    <source>
        <dbReference type="EMBL" id="KAE8670728.1"/>
    </source>
</evidence>
<dbReference type="AlphaFoldDB" id="A0A6A2X716"/>
<evidence type="ECO:0000259" key="2">
    <source>
        <dbReference type="Pfam" id="PF08387"/>
    </source>
</evidence>
<reference evidence="3" key="1">
    <citation type="submission" date="2019-09" db="EMBL/GenBank/DDBJ databases">
        <title>Draft genome information of white flower Hibiscus syriacus.</title>
        <authorList>
            <person name="Kim Y.-M."/>
        </authorList>
    </citation>
    <scope>NUCLEOTIDE SEQUENCE [LARGE SCALE GENOMIC DNA]</scope>
    <source>
        <strain evidence="3">YM2019G1</strain>
    </source>
</reference>
<gene>
    <name evidence="3" type="ORF">F3Y22_tig00112114pilonHSYRG00214</name>
</gene>
<dbReference type="PANTHER" id="PTHR31900:SF27">
    <property type="entry name" value="FBD DOMAIN-CONTAINING PROTEIN"/>
    <property type="match status" value="1"/>
</dbReference>
<dbReference type="PANTHER" id="PTHR31900">
    <property type="entry name" value="F-BOX/RNI SUPERFAMILY PROTEIN-RELATED"/>
    <property type="match status" value="1"/>
</dbReference>
<feature type="transmembrane region" description="Helical" evidence="1">
    <location>
        <begin position="91"/>
        <end position="114"/>
    </location>
</feature>
<dbReference type="EMBL" id="VEPZ02001504">
    <property type="protein sequence ID" value="KAE8670728.1"/>
    <property type="molecule type" value="Genomic_DNA"/>
</dbReference>
<feature type="domain" description="FBD" evidence="2">
    <location>
        <begin position="59"/>
        <end position="103"/>
    </location>
</feature>
<dbReference type="Pfam" id="PF08387">
    <property type="entry name" value="FBD"/>
    <property type="match status" value="1"/>
</dbReference>
<proteinExistence type="predicted"/>
<name>A0A6A2X716_HIBSY</name>
<evidence type="ECO:0000313" key="4">
    <source>
        <dbReference type="Proteomes" id="UP000436088"/>
    </source>
</evidence>
<dbReference type="InterPro" id="IPR006566">
    <property type="entry name" value="FBD"/>
</dbReference>
<keyword evidence="1" id="KW-1133">Transmembrane helix</keyword>
<evidence type="ECO:0000256" key="1">
    <source>
        <dbReference type="SAM" id="Phobius"/>
    </source>
</evidence>
<comment type="caution">
    <text evidence="3">The sequence shown here is derived from an EMBL/GenBank/DDBJ whole genome shotgun (WGS) entry which is preliminary data.</text>
</comment>
<dbReference type="Proteomes" id="UP000436088">
    <property type="component" value="Unassembled WGS sequence"/>
</dbReference>